<evidence type="ECO:0000313" key="3">
    <source>
        <dbReference type="EMBL" id="PKC04321.1"/>
    </source>
</evidence>
<reference evidence="3 4" key="2">
    <citation type="submission" date="2017-09" db="EMBL/GenBank/DDBJ databases">
        <title>Extensive intraspecific genome diversity in a model arbuscular mycorrhizal fungus.</title>
        <authorList>
            <person name="Chen E.C."/>
            <person name="Morin E."/>
            <person name="Beaudet D."/>
            <person name="Noel J."/>
            <person name="Ndikumana S."/>
            <person name="Charron P."/>
            <person name="St-Onge C."/>
            <person name="Giorgi J."/>
            <person name="Grigoriev I.V."/>
            <person name="Roux C."/>
            <person name="Martin F.M."/>
            <person name="Corradi N."/>
        </authorList>
    </citation>
    <scope>NUCLEOTIDE SEQUENCE [LARGE SCALE GENOMIC DNA]</scope>
    <source>
        <strain evidence="3 4">A5</strain>
    </source>
</reference>
<feature type="compositionally biased region" description="Polar residues" evidence="1">
    <location>
        <begin position="458"/>
        <end position="470"/>
    </location>
</feature>
<keyword evidence="2" id="KW-0812">Transmembrane</keyword>
<dbReference type="AlphaFoldDB" id="A0A2N0PBW6"/>
<reference evidence="3 4" key="1">
    <citation type="submission" date="2016-04" db="EMBL/GenBank/DDBJ databases">
        <title>Genome analyses suggest a sexual origin of heterokaryosis in a supposedly ancient asexual fungus.</title>
        <authorList>
            <person name="Ropars J."/>
            <person name="Sedzielewska K."/>
            <person name="Noel J."/>
            <person name="Charron P."/>
            <person name="Farinelli L."/>
            <person name="Marton T."/>
            <person name="Kruger M."/>
            <person name="Pelin A."/>
            <person name="Brachmann A."/>
            <person name="Corradi N."/>
        </authorList>
    </citation>
    <scope>NUCLEOTIDE SEQUENCE [LARGE SCALE GENOMIC DNA]</scope>
    <source>
        <strain evidence="3 4">A5</strain>
    </source>
</reference>
<dbReference type="VEuPathDB" id="FungiDB:RhiirA1_465527"/>
<comment type="caution">
    <text evidence="3">The sequence shown here is derived from an EMBL/GenBank/DDBJ whole genome shotgun (WGS) entry which is preliminary data.</text>
</comment>
<dbReference type="EMBL" id="LLXJ01001027">
    <property type="protein sequence ID" value="PKC04321.1"/>
    <property type="molecule type" value="Genomic_DNA"/>
</dbReference>
<protein>
    <submittedName>
        <fullName evidence="3">Uncharacterized protein</fullName>
    </submittedName>
</protein>
<dbReference type="VEuPathDB" id="FungiDB:RhiirFUN_003645"/>
<feature type="transmembrane region" description="Helical" evidence="2">
    <location>
        <begin position="244"/>
        <end position="263"/>
    </location>
</feature>
<dbReference type="VEuPathDB" id="FungiDB:FUN_021760"/>
<name>A0A2N0PBW6_9GLOM</name>
<proteinExistence type="predicted"/>
<dbReference type="Proteomes" id="UP000232722">
    <property type="component" value="Unassembled WGS sequence"/>
</dbReference>
<keyword evidence="2" id="KW-0472">Membrane</keyword>
<evidence type="ECO:0000313" key="4">
    <source>
        <dbReference type="Proteomes" id="UP000232722"/>
    </source>
</evidence>
<feature type="compositionally biased region" description="Polar residues" evidence="1">
    <location>
        <begin position="521"/>
        <end position="549"/>
    </location>
</feature>
<sequence>MFLLKHFKKDYRETSLRSLLVLIFVCIILGMSMNKILIVFGLRKAEPLVTLQIKNSPSIPVWSSFICGQRFTGAVAQTLKRSFSGNVATDLPQSYIQRLNTEGLAIGDWTNQTGFWPCFVFNPGNTLFFKPGEIDQIILYGVANNGPIPSSSGLLFGIFNNERNLTSVDPFISPVPSTNTYTFTSYERVDITNKFHSYFFVNQQSSTELEPLANQSLVARFRYSPDTYLVQTYTERVQYTPYDLISNVGGLTTYALAIWFILFGRGKYRSWGLVQRYLLRNSPDAKKKDNSDSLLPFTYEKSKDVDNNSTLVGSKNFDDIDERPTSANYFSSTGTPTQSRVTNSLSPNSMISPSYYSVKELNKKIDTRINQKLWFVEQTLNRHYLSGFKLRRYDDDIKKLEQLGFDTSYDDDNNEYVALTPPPANHHNWNSFDSNVQNNHKNIQIPPSLIPGNKRSNDNLNPEEQRSQYPNVVVGQIPLEKKQKGGNSGIGNGNYQQFVNTSTNISTGFATTSPSSYPPQILQSNNLSSIPPSLQSSVINNQGKIQGPP</sequence>
<feature type="region of interest" description="Disordered" evidence="1">
    <location>
        <begin position="510"/>
        <end position="549"/>
    </location>
</feature>
<feature type="region of interest" description="Disordered" evidence="1">
    <location>
        <begin position="440"/>
        <end position="470"/>
    </location>
</feature>
<dbReference type="OrthoDB" id="5596129at2759"/>
<keyword evidence="2" id="KW-1133">Transmembrane helix</keyword>
<gene>
    <name evidence="3" type="ORF">RhiirA5_502851</name>
</gene>
<evidence type="ECO:0000256" key="1">
    <source>
        <dbReference type="SAM" id="MobiDB-lite"/>
    </source>
</evidence>
<evidence type="ECO:0000256" key="2">
    <source>
        <dbReference type="SAM" id="Phobius"/>
    </source>
</evidence>
<feature type="transmembrane region" description="Helical" evidence="2">
    <location>
        <begin position="20"/>
        <end position="42"/>
    </location>
</feature>
<organism evidence="3 4">
    <name type="scientific">Rhizophagus irregularis</name>
    <dbReference type="NCBI Taxonomy" id="588596"/>
    <lineage>
        <taxon>Eukaryota</taxon>
        <taxon>Fungi</taxon>
        <taxon>Fungi incertae sedis</taxon>
        <taxon>Mucoromycota</taxon>
        <taxon>Glomeromycotina</taxon>
        <taxon>Glomeromycetes</taxon>
        <taxon>Glomerales</taxon>
        <taxon>Glomeraceae</taxon>
        <taxon>Rhizophagus</taxon>
    </lineage>
</organism>
<accession>A0A2N0PBW6</accession>